<gene>
    <name evidence="3" type="ORF">I206_02765</name>
    <name evidence="4" type="ORF">I206_102418</name>
</gene>
<protein>
    <submittedName>
        <fullName evidence="3">Uncharacterized protein</fullName>
    </submittedName>
</protein>
<feature type="compositionally biased region" description="Polar residues" evidence="2">
    <location>
        <begin position="17"/>
        <end position="54"/>
    </location>
</feature>
<proteinExistence type="predicted"/>
<feature type="coiled-coil region" evidence="1">
    <location>
        <begin position="470"/>
        <end position="567"/>
    </location>
</feature>
<dbReference type="GeneID" id="30171134"/>
<name>A0A1B9I5A9_9TREE</name>
<keyword evidence="1" id="KW-0175">Coiled coil</keyword>
<dbReference type="AlphaFoldDB" id="A0A1B9I5A9"/>
<dbReference type="Proteomes" id="UP000094020">
    <property type="component" value="Chromosome 3"/>
</dbReference>
<evidence type="ECO:0000256" key="2">
    <source>
        <dbReference type="SAM" id="MobiDB-lite"/>
    </source>
</evidence>
<dbReference type="OrthoDB" id="10664714at2759"/>
<evidence type="ECO:0000313" key="3">
    <source>
        <dbReference type="EMBL" id="OCF50709.1"/>
    </source>
</evidence>
<reference evidence="3" key="3">
    <citation type="submission" date="2016-07" db="EMBL/GenBank/DDBJ databases">
        <title>Evolution of pathogenesis and genome organization in the Tremellales.</title>
        <authorList>
            <person name="Cuomo C."/>
            <person name="Litvintseva A."/>
            <person name="Heitman J."/>
            <person name="Chen Y."/>
            <person name="Sun S."/>
            <person name="Springer D."/>
            <person name="Dromer F."/>
            <person name="Young S."/>
            <person name="Zeng Q."/>
            <person name="Chapman S."/>
            <person name="Gujja S."/>
            <person name="Saif S."/>
            <person name="Birren B."/>
        </authorList>
    </citation>
    <scope>NUCLEOTIDE SEQUENCE</scope>
    <source>
        <strain evidence="3">CBS 10737</strain>
    </source>
</reference>
<feature type="region of interest" description="Disordered" evidence="2">
    <location>
        <begin position="65"/>
        <end position="84"/>
    </location>
</feature>
<dbReference type="KEGG" id="kpin:30171134"/>
<dbReference type="EMBL" id="CP144521">
    <property type="protein sequence ID" value="WWC68489.1"/>
    <property type="molecule type" value="Genomic_DNA"/>
</dbReference>
<reference evidence="4" key="4">
    <citation type="submission" date="2024-02" db="EMBL/GenBank/DDBJ databases">
        <title>Comparative genomics of Cryptococcus and Kwoniella reveals pathogenesis evolution and contrasting modes of karyotype evolution via chromosome fusion or intercentromeric recombination.</title>
        <authorList>
            <person name="Coelho M.A."/>
            <person name="David-Palma M."/>
            <person name="Shea T."/>
            <person name="Bowers K."/>
            <person name="McGinley-Smith S."/>
            <person name="Mohammad A.W."/>
            <person name="Gnirke A."/>
            <person name="Yurkov A.M."/>
            <person name="Nowrousian M."/>
            <person name="Sun S."/>
            <person name="Cuomo C.A."/>
            <person name="Heitman J."/>
        </authorList>
    </citation>
    <scope>NUCLEOTIDE SEQUENCE</scope>
    <source>
        <strain evidence="4">CBS 10737</strain>
    </source>
</reference>
<evidence type="ECO:0000313" key="4">
    <source>
        <dbReference type="EMBL" id="WWC68489.1"/>
    </source>
</evidence>
<keyword evidence="5" id="KW-1185">Reference proteome</keyword>
<evidence type="ECO:0000313" key="5">
    <source>
        <dbReference type="Proteomes" id="UP000094020"/>
    </source>
</evidence>
<reference evidence="4" key="2">
    <citation type="submission" date="2013-07" db="EMBL/GenBank/DDBJ databases">
        <authorList>
            <consortium name="The Broad Institute Genome Sequencing Platform"/>
            <person name="Cuomo C."/>
            <person name="Litvintseva A."/>
            <person name="Chen Y."/>
            <person name="Heitman J."/>
            <person name="Sun S."/>
            <person name="Springer D."/>
            <person name="Dromer F."/>
            <person name="Young S.K."/>
            <person name="Zeng Q."/>
            <person name="Gargeya S."/>
            <person name="Fitzgerald M."/>
            <person name="Abouelleil A."/>
            <person name="Alvarado L."/>
            <person name="Berlin A.M."/>
            <person name="Chapman S.B."/>
            <person name="Dewar J."/>
            <person name="Goldberg J."/>
            <person name="Griggs A."/>
            <person name="Gujja S."/>
            <person name="Hansen M."/>
            <person name="Howarth C."/>
            <person name="Imamovic A."/>
            <person name="Larimer J."/>
            <person name="McCowan C."/>
            <person name="Murphy C."/>
            <person name="Pearson M."/>
            <person name="Priest M."/>
            <person name="Roberts A."/>
            <person name="Saif S."/>
            <person name="Shea T."/>
            <person name="Sykes S."/>
            <person name="Wortman J."/>
            <person name="Nusbaum C."/>
            <person name="Birren B."/>
        </authorList>
    </citation>
    <scope>NUCLEOTIDE SEQUENCE</scope>
    <source>
        <strain evidence="4">CBS 10737</strain>
    </source>
</reference>
<feature type="compositionally biased region" description="Basic and acidic residues" evidence="2">
    <location>
        <begin position="1"/>
        <end position="10"/>
    </location>
</feature>
<accession>A0A1B9I5A9</accession>
<dbReference type="RefSeq" id="XP_019011928.1">
    <property type="nucleotide sequence ID" value="XM_019154525.1"/>
</dbReference>
<reference evidence="3" key="1">
    <citation type="submission" date="2013-07" db="EMBL/GenBank/DDBJ databases">
        <title>The Genome Sequence of Cryptococcus pinus CBS10737.</title>
        <authorList>
            <consortium name="The Broad Institute Genome Sequencing Platform"/>
            <person name="Cuomo C."/>
            <person name="Litvintseva A."/>
            <person name="Chen Y."/>
            <person name="Heitman J."/>
            <person name="Sun S."/>
            <person name="Springer D."/>
            <person name="Dromer F."/>
            <person name="Young S.K."/>
            <person name="Zeng Q."/>
            <person name="Gargeya S."/>
            <person name="Fitzgerald M."/>
            <person name="Abouelleil A."/>
            <person name="Alvarado L."/>
            <person name="Berlin A.M."/>
            <person name="Chapman S.B."/>
            <person name="Dewar J."/>
            <person name="Goldberg J."/>
            <person name="Griggs A."/>
            <person name="Gujja S."/>
            <person name="Hansen M."/>
            <person name="Howarth C."/>
            <person name="Imamovic A."/>
            <person name="Larimer J."/>
            <person name="McCowan C."/>
            <person name="Murphy C."/>
            <person name="Pearson M."/>
            <person name="Priest M."/>
            <person name="Roberts A."/>
            <person name="Saif S."/>
            <person name="Shea T."/>
            <person name="Sykes S."/>
            <person name="Wortman J."/>
            <person name="Nusbaum C."/>
            <person name="Birren B."/>
        </authorList>
    </citation>
    <scope>NUCLEOTIDE SEQUENCE [LARGE SCALE GENOMIC DNA]</scope>
    <source>
        <strain evidence="3">CBS 10737</strain>
    </source>
</reference>
<feature type="coiled-coil region" evidence="1">
    <location>
        <begin position="315"/>
        <end position="388"/>
    </location>
</feature>
<feature type="region of interest" description="Disordered" evidence="2">
    <location>
        <begin position="240"/>
        <end position="283"/>
    </location>
</feature>
<organism evidence="3">
    <name type="scientific">Kwoniella pini CBS 10737</name>
    <dbReference type="NCBI Taxonomy" id="1296096"/>
    <lineage>
        <taxon>Eukaryota</taxon>
        <taxon>Fungi</taxon>
        <taxon>Dikarya</taxon>
        <taxon>Basidiomycota</taxon>
        <taxon>Agaricomycotina</taxon>
        <taxon>Tremellomycetes</taxon>
        <taxon>Tremellales</taxon>
        <taxon>Cryptococcaceae</taxon>
        <taxon>Kwoniella</taxon>
    </lineage>
</organism>
<evidence type="ECO:0000256" key="1">
    <source>
        <dbReference type="SAM" id="Coils"/>
    </source>
</evidence>
<feature type="compositionally biased region" description="Low complexity" evidence="2">
    <location>
        <begin position="240"/>
        <end position="257"/>
    </location>
</feature>
<feature type="region of interest" description="Disordered" evidence="2">
    <location>
        <begin position="1"/>
        <end position="54"/>
    </location>
</feature>
<feature type="region of interest" description="Disordered" evidence="2">
    <location>
        <begin position="206"/>
        <end position="227"/>
    </location>
</feature>
<feature type="compositionally biased region" description="Polar residues" evidence="2">
    <location>
        <begin position="258"/>
        <end position="279"/>
    </location>
</feature>
<sequence length="638" mass="71891">MEAYLLRRDSSSSSSSVPVVNTTSERQSPATNEHLNSSKSGNGRDSPGGHTQSILDSSFTMTETFTINPHSPRGIGNSDTSIIGANVPPPIRTHPTDCQNCRTVDANSPFLARLGIKSYRPTAEFDKGVYPRSIPSLLGRQRVSFAQDVAKKAVWFSHPSFCGGWHTRGSIKYCDSAKRWFFTNMCIKHAGLSKYLCRPFHEGIDPDNPPVDDSPGDDKGYSPRVFGSKRKFDDRALCGSLSSPSKSLTPTPASSTSGTFTDPNQGARPQNPGVVQTPTAMDDDTGSDFFQKAYFKILEEKKAWRHQVSELDGFNDRLNERLGSLEANKTQITNILKNERTKHAQLILSDARKRKVLEDKIGDLERRIGDLENSKSQAEKRLSSEIDRHRKESTIADDTIQSLKIRMDEDSKKLIESLRKEREMRDLLESTEKKTSPLQTSLQDIKLEHEKCRHLIETAVIDREAAQKMLGDAQSKIEELCQVNEKAEEERHEAALSLWEAETELASLRKGKQIAQTEKNEIQASLEEARSEVERLRENLDLAEKDRRQVQKSFEGVKIELEKLKETKGGMTETEQRELQTRYNNATSEMLLLRESLEDALVEAKHVNAKRKRSNQYWSEGLLDLITGFTERSATGEF</sequence>
<dbReference type="EMBL" id="KI894009">
    <property type="protein sequence ID" value="OCF50709.1"/>
    <property type="molecule type" value="Genomic_DNA"/>
</dbReference>